<comment type="caution">
    <text evidence="3">The sequence shown here is derived from an EMBL/GenBank/DDBJ whole genome shotgun (WGS) entry which is preliminary data.</text>
</comment>
<reference evidence="3 4" key="1">
    <citation type="submission" date="2019-06" db="EMBL/GenBank/DDBJ databases">
        <title>Genome Sequence of the Brown Rot Fungal Pathogen Monilinia fructicola.</title>
        <authorList>
            <person name="De Miccolis Angelini R.M."/>
            <person name="Landi L."/>
            <person name="Abate D."/>
            <person name="Pollastro S."/>
            <person name="Romanazzi G."/>
            <person name="Faretra F."/>
        </authorList>
    </citation>
    <scope>NUCLEOTIDE SEQUENCE [LARGE SCALE GENOMIC DNA]</scope>
    <source>
        <strain evidence="3 4">Mfrc123</strain>
    </source>
</reference>
<evidence type="ECO:0000259" key="2">
    <source>
        <dbReference type="Pfam" id="PF00248"/>
    </source>
</evidence>
<dbReference type="Pfam" id="PF00248">
    <property type="entry name" value="Aldo_ket_red"/>
    <property type="match status" value="1"/>
</dbReference>
<dbReference type="InterPro" id="IPR036812">
    <property type="entry name" value="NAD(P)_OxRdtase_dom_sf"/>
</dbReference>
<feature type="domain" description="NADP-dependent oxidoreductase" evidence="2">
    <location>
        <begin position="20"/>
        <end position="345"/>
    </location>
</feature>
<evidence type="ECO:0000313" key="4">
    <source>
        <dbReference type="Proteomes" id="UP000322873"/>
    </source>
</evidence>
<dbReference type="EMBL" id="VICG01000001">
    <property type="protein sequence ID" value="KAA8576784.1"/>
    <property type="molecule type" value="Genomic_DNA"/>
</dbReference>
<name>A0A5M9K4P8_MONFR</name>
<dbReference type="PANTHER" id="PTHR43364">
    <property type="entry name" value="NADH-SPECIFIC METHYLGLYOXAL REDUCTASE-RELATED"/>
    <property type="match status" value="1"/>
</dbReference>
<gene>
    <name evidence="3" type="ORF">EYC84_006841</name>
</gene>
<dbReference type="PANTHER" id="PTHR43364:SF4">
    <property type="entry name" value="NAD(P)-LINKED OXIDOREDUCTASE SUPERFAMILY PROTEIN"/>
    <property type="match status" value="1"/>
</dbReference>
<organism evidence="3 4">
    <name type="scientific">Monilinia fructicola</name>
    <name type="common">Brown rot fungus</name>
    <name type="synonym">Ciboria fructicola</name>
    <dbReference type="NCBI Taxonomy" id="38448"/>
    <lineage>
        <taxon>Eukaryota</taxon>
        <taxon>Fungi</taxon>
        <taxon>Dikarya</taxon>
        <taxon>Ascomycota</taxon>
        <taxon>Pezizomycotina</taxon>
        <taxon>Leotiomycetes</taxon>
        <taxon>Helotiales</taxon>
        <taxon>Sclerotiniaceae</taxon>
        <taxon>Monilinia</taxon>
    </lineage>
</organism>
<evidence type="ECO:0000256" key="1">
    <source>
        <dbReference type="ARBA" id="ARBA00023002"/>
    </source>
</evidence>
<proteinExistence type="predicted"/>
<dbReference type="GO" id="GO:0016491">
    <property type="term" value="F:oxidoreductase activity"/>
    <property type="evidence" value="ECO:0007669"/>
    <property type="project" value="UniProtKB-KW"/>
</dbReference>
<dbReference type="OrthoDB" id="48988at2759"/>
<evidence type="ECO:0000313" key="3">
    <source>
        <dbReference type="EMBL" id="KAA8576784.1"/>
    </source>
</evidence>
<accession>A0A5M9K4P8</accession>
<keyword evidence="1" id="KW-0560">Oxidoreductase</keyword>
<dbReference type="SUPFAM" id="SSF51430">
    <property type="entry name" value="NAD(P)-linked oxidoreductase"/>
    <property type="match status" value="1"/>
</dbReference>
<dbReference type="FunFam" id="3.20.20.100:FF:000004">
    <property type="entry name" value="Oxidoreductase, aldo/keto reductase"/>
    <property type="match status" value="1"/>
</dbReference>
<dbReference type="CDD" id="cd19079">
    <property type="entry name" value="AKR_EcYajO-like"/>
    <property type="match status" value="1"/>
</dbReference>
<dbReference type="GO" id="GO:0005829">
    <property type="term" value="C:cytosol"/>
    <property type="evidence" value="ECO:0007669"/>
    <property type="project" value="UniProtKB-ARBA"/>
</dbReference>
<protein>
    <recommendedName>
        <fullName evidence="2">NADP-dependent oxidoreductase domain-containing protein</fullName>
    </recommendedName>
</protein>
<dbReference type="VEuPathDB" id="FungiDB:MFRU_014g01110"/>
<dbReference type="InterPro" id="IPR050523">
    <property type="entry name" value="AKR_Detox_Biosynth"/>
</dbReference>
<sequence>MAKSTMKYTNLGESGLRVSRICVGCMSFGDRRGSFKTWAVEEADALPILNACYESGINFFDTANVYSNGTSEEILGAAIRKYAFPRENIVIATKLWAPVGKRREEGWENALQMAPEEREARGYINASGLSRKHIFDSVDASLKRLGLDYIDLLQIHRFDPRTPIKETMKALHDVVESGRVRYIGASSMWAHQLLEMQYTARMNGWTEFISMQNLHNAAYREEEREMVPSLRKFGMGMIPWSPLLMGYLARPHDEATGSERGKAMSGKFMGNDLTEADIRINEKIQEIAKKRGVSMAIVAMAWSLSKEYVTAPIVGMGKIERVQEAVEAVNFELTKEEETSIDELYQPRKIIGFS</sequence>
<dbReference type="InterPro" id="IPR023210">
    <property type="entry name" value="NADP_OxRdtase_dom"/>
</dbReference>
<dbReference type="AlphaFoldDB" id="A0A5M9K4P8"/>
<dbReference type="Proteomes" id="UP000322873">
    <property type="component" value="Unassembled WGS sequence"/>
</dbReference>
<dbReference type="Gene3D" id="3.20.20.100">
    <property type="entry name" value="NADP-dependent oxidoreductase domain"/>
    <property type="match status" value="1"/>
</dbReference>
<keyword evidence="4" id="KW-1185">Reference proteome</keyword>